<dbReference type="GO" id="GO:0008277">
    <property type="term" value="P:regulation of G protein-coupled receptor signaling pathway"/>
    <property type="evidence" value="ECO:0007669"/>
    <property type="project" value="InterPro"/>
</dbReference>
<sequence length="207" mass="23691">MVNLVKLMVNLEIVMVNLVGVLIKTIDMCTADKHCLSRQWLLLYNDQTACEEKYFLLMSGFVPGFPPNSASENKWMKELATPRPGKCNETALLTEMEMCGEMFQKDMTQIDPENWCNITHFIGEYNVFSICTEYRAESIGCYWPNPLVESYIIRVHRHFFSNCTMEQVVPVDPPDDTLTALIAVPVLLTLVMIALVVWRSKRSDLLA</sequence>
<evidence type="ECO:0000256" key="10">
    <source>
        <dbReference type="ARBA" id="ARBA00023170"/>
    </source>
</evidence>
<evidence type="ECO:0000256" key="1">
    <source>
        <dbReference type="ARBA" id="ARBA00004251"/>
    </source>
</evidence>
<accession>A0A8T2PXN0</accession>
<dbReference type="EMBL" id="JAFBMS010000001">
    <property type="protein sequence ID" value="KAG9355966.1"/>
    <property type="molecule type" value="Genomic_DNA"/>
</dbReference>
<comment type="subcellular location">
    <subcellularLocation>
        <location evidence="1">Cell membrane</location>
        <topology evidence="1">Single-pass type I membrane protein</topology>
    </subcellularLocation>
</comment>
<dbReference type="AlphaFoldDB" id="A0A8T2PXN0"/>
<evidence type="ECO:0000256" key="8">
    <source>
        <dbReference type="ARBA" id="ARBA00023136"/>
    </source>
</evidence>
<keyword evidence="7 13" id="KW-1133">Transmembrane helix</keyword>
<keyword evidence="15" id="KW-1185">Reference proteome</keyword>
<dbReference type="GO" id="GO:0006816">
    <property type="term" value="P:calcium ion transport"/>
    <property type="evidence" value="ECO:0007669"/>
    <property type="project" value="TreeGrafter"/>
</dbReference>
<evidence type="ECO:0000313" key="14">
    <source>
        <dbReference type="EMBL" id="KAG9355966.1"/>
    </source>
</evidence>
<dbReference type="GO" id="GO:0072659">
    <property type="term" value="P:protein localization to plasma membrane"/>
    <property type="evidence" value="ECO:0007669"/>
    <property type="project" value="TreeGrafter"/>
</dbReference>
<evidence type="ECO:0000256" key="11">
    <source>
        <dbReference type="ARBA" id="ARBA00023180"/>
    </source>
</evidence>
<evidence type="ECO:0000256" key="4">
    <source>
        <dbReference type="ARBA" id="ARBA00022475"/>
    </source>
</evidence>
<comment type="caution">
    <text evidence="14">The sequence shown here is derived from an EMBL/GenBank/DDBJ whole genome shotgun (WGS) entry which is preliminary data.</text>
</comment>
<dbReference type="GO" id="GO:0007186">
    <property type="term" value="P:G protein-coupled receptor signaling pathway"/>
    <property type="evidence" value="ECO:0007669"/>
    <property type="project" value="TreeGrafter"/>
</dbReference>
<comment type="similarity">
    <text evidence="2">Belongs to the RAMP family.</text>
</comment>
<dbReference type="Pfam" id="PF04901">
    <property type="entry name" value="RAMP"/>
    <property type="match status" value="1"/>
</dbReference>
<dbReference type="OrthoDB" id="9940331at2759"/>
<keyword evidence="6" id="KW-0732">Signal</keyword>
<keyword evidence="3" id="KW-0813">Transport</keyword>
<dbReference type="InterPro" id="IPR006985">
    <property type="entry name" value="RAMP"/>
</dbReference>
<dbReference type="GO" id="GO:0032870">
    <property type="term" value="P:cellular response to hormone stimulus"/>
    <property type="evidence" value="ECO:0007669"/>
    <property type="project" value="TreeGrafter"/>
</dbReference>
<keyword evidence="5 13" id="KW-0812">Transmembrane</keyword>
<proteinExistence type="inferred from homology"/>
<evidence type="ECO:0000256" key="2">
    <source>
        <dbReference type="ARBA" id="ARBA00007087"/>
    </source>
</evidence>
<organism evidence="14 15">
    <name type="scientific">Albula glossodonta</name>
    <name type="common">roundjaw bonefish</name>
    <dbReference type="NCBI Taxonomy" id="121402"/>
    <lineage>
        <taxon>Eukaryota</taxon>
        <taxon>Metazoa</taxon>
        <taxon>Chordata</taxon>
        <taxon>Craniata</taxon>
        <taxon>Vertebrata</taxon>
        <taxon>Euteleostomi</taxon>
        <taxon>Actinopterygii</taxon>
        <taxon>Neopterygii</taxon>
        <taxon>Teleostei</taxon>
        <taxon>Albuliformes</taxon>
        <taxon>Albulidae</taxon>
        <taxon>Albula</taxon>
    </lineage>
</organism>
<dbReference type="Proteomes" id="UP000824540">
    <property type="component" value="Unassembled WGS sequence"/>
</dbReference>
<keyword evidence="10" id="KW-0675">Receptor</keyword>
<dbReference type="PANTHER" id="PTHR14076">
    <property type="entry name" value="RECEPTOR ACTIVITY MODIFYING PROTEIN RAMP"/>
    <property type="match status" value="1"/>
</dbReference>
<name>A0A8T2PXN0_9TELE</name>
<feature type="transmembrane region" description="Helical" evidence="13">
    <location>
        <begin position="178"/>
        <end position="198"/>
    </location>
</feature>
<evidence type="ECO:0000256" key="5">
    <source>
        <dbReference type="ARBA" id="ARBA00022692"/>
    </source>
</evidence>
<dbReference type="InterPro" id="IPR038126">
    <property type="entry name" value="RAMP_sf"/>
</dbReference>
<dbReference type="GO" id="GO:0031623">
    <property type="term" value="P:receptor internalization"/>
    <property type="evidence" value="ECO:0007669"/>
    <property type="project" value="TreeGrafter"/>
</dbReference>
<evidence type="ECO:0000256" key="6">
    <source>
        <dbReference type="ARBA" id="ARBA00022729"/>
    </source>
</evidence>
<evidence type="ECO:0000256" key="7">
    <source>
        <dbReference type="ARBA" id="ARBA00022989"/>
    </source>
</evidence>
<dbReference type="GO" id="GO:0006886">
    <property type="term" value="P:intracellular protein transport"/>
    <property type="evidence" value="ECO:0007669"/>
    <property type="project" value="InterPro"/>
</dbReference>
<dbReference type="Gene3D" id="1.10.150.510">
    <property type="entry name" value="Receptor activity modifying family"/>
    <property type="match status" value="1"/>
</dbReference>
<dbReference type="GO" id="GO:0043235">
    <property type="term" value="C:receptor complex"/>
    <property type="evidence" value="ECO:0007669"/>
    <property type="project" value="TreeGrafter"/>
</dbReference>
<keyword evidence="8 13" id="KW-0472">Membrane</keyword>
<dbReference type="GO" id="GO:0009986">
    <property type="term" value="C:cell surface"/>
    <property type="evidence" value="ECO:0007669"/>
    <property type="project" value="TreeGrafter"/>
</dbReference>
<evidence type="ECO:0000256" key="3">
    <source>
        <dbReference type="ARBA" id="ARBA00022448"/>
    </source>
</evidence>
<dbReference type="GO" id="GO:0015026">
    <property type="term" value="F:coreceptor activity"/>
    <property type="evidence" value="ECO:0007669"/>
    <property type="project" value="InterPro"/>
</dbReference>
<evidence type="ECO:0000256" key="9">
    <source>
        <dbReference type="ARBA" id="ARBA00023157"/>
    </source>
</evidence>
<keyword evidence="11" id="KW-0325">Glycoprotein</keyword>
<evidence type="ECO:0000256" key="13">
    <source>
        <dbReference type="SAM" id="Phobius"/>
    </source>
</evidence>
<keyword evidence="9" id="KW-1015">Disulfide bond</keyword>
<evidence type="ECO:0000313" key="15">
    <source>
        <dbReference type="Proteomes" id="UP000824540"/>
    </source>
</evidence>
<evidence type="ECO:0000256" key="12">
    <source>
        <dbReference type="ARBA" id="ARBA00041072"/>
    </source>
</evidence>
<dbReference type="GO" id="GO:0005886">
    <property type="term" value="C:plasma membrane"/>
    <property type="evidence" value="ECO:0007669"/>
    <property type="project" value="UniProtKB-SubCell"/>
</dbReference>
<protein>
    <recommendedName>
        <fullName evidence="12">Receptor activity-modifying protein 3</fullName>
    </recommendedName>
</protein>
<gene>
    <name evidence="14" type="ORF">JZ751_000810</name>
</gene>
<keyword evidence="4" id="KW-1003">Cell membrane</keyword>
<reference evidence="14" key="1">
    <citation type="thesis" date="2021" institute="BYU ScholarsArchive" country="Provo, UT, USA">
        <title>Applications of and Algorithms for Genome Assembly and Genomic Analyses with an Emphasis on Marine Teleosts.</title>
        <authorList>
            <person name="Pickett B.D."/>
        </authorList>
    </citation>
    <scope>NUCLEOTIDE SEQUENCE</scope>
    <source>
        <strain evidence="14">HI-2016</strain>
    </source>
</reference>
<dbReference type="PANTHER" id="PTHR14076:SF2">
    <property type="entry name" value="RECEPTOR ACTIVITY-MODIFYING PROTEIN 3"/>
    <property type="match status" value="1"/>
</dbReference>